<accession>A0A1X7HP57</accession>
<keyword evidence="2" id="KW-1185">Reference proteome</keyword>
<organism evidence="1 2">
    <name type="scientific">Paenibacillus uliginis N3/975</name>
    <dbReference type="NCBI Taxonomy" id="1313296"/>
    <lineage>
        <taxon>Bacteria</taxon>
        <taxon>Bacillati</taxon>
        <taxon>Bacillota</taxon>
        <taxon>Bacilli</taxon>
        <taxon>Bacillales</taxon>
        <taxon>Paenibacillaceae</taxon>
        <taxon>Paenibacillus</taxon>
    </lineage>
</organism>
<dbReference type="Proteomes" id="UP000192940">
    <property type="component" value="Chromosome I"/>
</dbReference>
<dbReference type="EMBL" id="LT840184">
    <property type="protein sequence ID" value="SMF89431.1"/>
    <property type="molecule type" value="Genomic_DNA"/>
</dbReference>
<gene>
    <name evidence="1" type="ORF">SAMN05661091_4644</name>
</gene>
<evidence type="ECO:0000313" key="2">
    <source>
        <dbReference type="Proteomes" id="UP000192940"/>
    </source>
</evidence>
<dbReference type="STRING" id="1313296.SAMN05661091_4644"/>
<dbReference type="RefSeq" id="WP_208915369.1">
    <property type="nucleotide sequence ID" value="NZ_LT840184.1"/>
</dbReference>
<name>A0A1X7HP57_9BACL</name>
<proteinExistence type="predicted"/>
<dbReference type="AlphaFoldDB" id="A0A1X7HP57"/>
<reference evidence="1 2" key="1">
    <citation type="submission" date="2017-04" db="EMBL/GenBank/DDBJ databases">
        <authorList>
            <person name="Afonso C.L."/>
            <person name="Miller P.J."/>
            <person name="Scott M.A."/>
            <person name="Spackman E."/>
            <person name="Goraichik I."/>
            <person name="Dimitrov K.M."/>
            <person name="Suarez D.L."/>
            <person name="Swayne D.E."/>
        </authorList>
    </citation>
    <scope>NUCLEOTIDE SEQUENCE [LARGE SCALE GENOMIC DNA]</scope>
    <source>
        <strain evidence="1 2">N3/975</strain>
    </source>
</reference>
<evidence type="ECO:0000313" key="1">
    <source>
        <dbReference type="EMBL" id="SMF89431.1"/>
    </source>
</evidence>
<evidence type="ECO:0008006" key="3">
    <source>
        <dbReference type="Google" id="ProtNLM"/>
    </source>
</evidence>
<protein>
    <recommendedName>
        <fullName evidence="3">Flagellar assembly protein H</fullName>
    </recommendedName>
</protein>
<sequence>MRRVKKSRNVKFRSKRRVLKGRRLTGRRRAVTGRRLNIVTPEHQAVDYNQSYDKGFDEAYNEGFNVGYTEGMDAGHQEAYKGE</sequence>